<evidence type="ECO:0000313" key="1">
    <source>
        <dbReference type="EMBL" id="CDI86974.1"/>
    </source>
</evidence>
<protein>
    <submittedName>
        <fullName evidence="1">Uncharacterized protein</fullName>
    </submittedName>
</protein>
<dbReference type="OrthoDB" id="353131at2759"/>
<evidence type="ECO:0000313" key="2">
    <source>
        <dbReference type="Proteomes" id="UP000018201"/>
    </source>
</evidence>
<keyword evidence="2" id="KW-1185">Reference proteome</keyword>
<dbReference type="Proteomes" id="UP000018201">
    <property type="component" value="Unassembled WGS sequence"/>
</dbReference>
<dbReference type="VEuPathDB" id="ToxoDB:EPH_0071510"/>
<reference evidence="1" key="1">
    <citation type="submission" date="2013-10" db="EMBL/GenBank/DDBJ databases">
        <title>Genomic analysis of the causative agents of coccidiosis in chickens.</title>
        <authorList>
            <person name="Reid A.J."/>
            <person name="Blake D."/>
            <person name="Billington K."/>
            <person name="Browne H."/>
            <person name="Dunn M."/>
            <person name="Hung S."/>
            <person name="Kawahara F."/>
            <person name="Miranda-Saavedra D."/>
            <person name="Mourier T."/>
            <person name="Nagra H."/>
            <person name="Otto T.D."/>
            <person name="Rawlings N."/>
            <person name="Sanchez A."/>
            <person name="Sanders M."/>
            <person name="Subramaniam C."/>
            <person name="Tay Y."/>
            <person name="Dear P."/>
            <person name="Doerig C."/>
            <person name="Gruber A."/>
            <person name="Parkinson J."/>
            <person name="Shirley M."/>
            <person name="Wan K.L."/>
            <person name="Berriman M."/>
            <person name="Tomley F."/>
            <person name="Pain A."/>
        </authorList>
    </citation>
    <scope>NUCLEOTIDE SEQUENCE [LARGE SCALE GENOMIC DNA]</scope>
    <source>
        <strain evidence="1">Houghton</strain>
    </source>
</reference>
<dbReference type="AlphaFoldDB" id="U6H8E5"/>
<reference evidence="1" key="2">
    <citation type="submission" date="2013-10" db="EMBL/GenBank/DDBJ databases">
        <authorList>
            <person name="Aslett M."/>
        </authorList>
    </citation>
    <scope>NUCLEOTIDE SEQUENCE [LARGE SCALE GENOMIC DNA]</scope>
    <source>
        <strain evidence="1">Houghton</strain>
    </source>
</reference>
<proteinExistence type="predicted"/>
<name>U6H8E5_9EIME</name>
<gene>
    <name evidence="1" type="ORF">EPH_0071510</name>
</gene>
<sequence length="95" mass="10712">MVWQFRTRFGCVTFTFDVGHKKAFPGWPNERILRATAINIENFMVDLAALFENGDPRNGLDRLLEITTQRGSDVVGCIAIKIVGKYIVPLISNDL</sequence>
<organism evidence="1 2">
    <name type="scientific">Eimeria praecox</name>
    <dbReference type="NCBI Taxonomy" id="51316"/>
    <lineage>
        <taxon>Eukaryota</taxon>
        <taxon>Sar</taxon>
        <taxon>Alveolata</taxon>
        <taxon>Apicomplexa</taxon>
        <taxon>Conoidasida</taxon>
        <taxon>Coccidia</taxon>
        <taxon>Eucoccidiorida</taxon>
        <taxon>Eimeriorina</taxon>
        <taxon>Eimeriidae</taxon>
        <taxon>Eimeria</taxon>
    </lineage>
</organism>
<dbReference type="EMBL" id="HG696445">
    <property type="protein sequence ID" value="CDI86974.1"/>
    <property type="molecule type" value="Genomic_DNA"/>
</dbReference>
<accession>U6H8E5</accession>